<proteinExistence type="predicted"/>
<gene>
    <name evidence="2" type="ORF">GCM10022252_16270</name>
</gene>
<comment type="caution">
    <text evidence="2">The sequence shown here is derived from an EMBL/GenBank/DDBJ whole genome shotgun (WGS) entry which is preliminary data.</text>
</comment>
<keyword evidence="3" id="KW-1185">Reference proteome</keyword>
<dbReference type="Proteomes" id="UP001501251">
    <property type="component" value="Unassembled WGS sequence"/>
</dbReference>
<reference evidence="3" key="1">
    <citation type="journal article" date="2019" name="Int. J. Syst. Evol. Microbiol.">
        <title>The Global Catalogue of Microorganisms (GCM) 10K type strain sequencing project: providing services to taxonomists for standard genome sequencing and annotation.</title>
        <authorList>
            <consortium name="The Broad Institute Genomics Platform"/>
            <consortium name="The Broad Institute Genome Sequencing Center for Infectious Disease"/>
            <person name="Wu L."/>
            <person name="Ma J."/>
        </authorList>
    </citation>
    <scope>NUCLEOTIDE SEQUENCE [LARGE SCALE GENOMIC DNA]</scope>
    <source>
        <strain evidence="3">JCM 17388</strain>
    </source>
</reference>
<evidence type="ECO:0000313" key="2">
    <source>
        <dbReference type="EMBL" id="GAA4185614.1"/>
    </source>
</evidence>
<protein>
    <submittedName>
        <fullName evidence="2">Uncharacterized protein</fullName>
    </submittedName>
</protein>
<feature type="region of interest" description="Disordered" evidence="1">
    <location>
        <begin position="1"/>
        <end position="27"/>
    </location>
</feature>
<organism evidence="2 3">
    <name type="scientific">Streptosporangium oxazolinicum</name>
    <dbReference type="NCBI Taxonomy" id="909287"/>
    <lineage>
        <taxon>Bacteria</taxon>
        <taxon>Bacillati</taxon>
        <taxon>Actinomycetota</taxon>
        <taxon>Actinomycetes</taxon>
        <taxon>Streptosporangiales</taxon>
        <taxon>Streptosporangiaceae</taxon>
        <taxon>Streptosporangium</taxon>
    </lineage>
</organism>
<evidence type="ECO:0000256" key="1">
    <source>
        <dbReference type="SAM" id="MobiDB-lite"/>
    </source>
</evidence>
<dbReference type="EMBL" id="BAABAQ010000002">
    <property type="protein sequence ID" value="GAA4185614.1"/>
    <property type="molecule type" value="Genomic_DNA"/>
</dbReference>
<accession>A0ABP8AKT4</accession>
<name>A0ABP8AKT4_9ACTN</name>
<evidence type="ECO:0000313" key="3">
    <source>
        <dbReference type="Proteomes" id="UP001501251"/>
    </source>
</evidence>
<sequence length="48" mass="5079">MPERQRVAPGGGPTDAVQNGGSDSRIAYPTDEAQESLLGGRLFTFKIS</sequence>